<reference evidence="1 2" key="1">
    <citation type="submission" date="2018-03" db="EMBL/GenBank/DDBJ databases">
        <title>Whole genome analyses suggest that Burkholderia sensu lato contains two further novel genera in the rhizoxinica-symbiotica group Mycetohabitans gen. nov., and Trinickia gen. nov.: implications for the evolution of diazotrophy and nodulation in the Burkholderiaceae.</title>
        <authorList>
            <person name="Estrada De Los Santos P."/>
            <person name="Palmer M."/>
            <person name="Chavez-Ramirez B."/>
            <person name="Steenkamp E.T."/>
            <person name="Hirsch A.M."/>
            <person name="Manyaka P."/>
            <person name="Maluk M."/>
            <person name="Lafos M."/>
            <person name="Crook M."/>
            <person name="Gross E."/>
            <person name="Simon M.F."/>
            <person name="Bueno Dos Reis Junior F."/>
            <person name="Poole P.S."/>
            <person name="Venter S.N."/>
            <person name="James E.K."/>
        </authorList>
    </citation>
    <scope>NUCLEOTIDE SEQUENCE [LARGE SCALE GENOMIC DNA]</scope>
    <source>
        <strain evidence="1 2">JPY-366</strain>
    </source>
</reference>
<proteinExistence type="predicted"/>
<evidence type="ECO:0008006" key="3">
    <source>
        <dbReference type="Google" id="ProtNLM"/>
    </source>
</evidence>
<comment type="caution">
    <text evidence="1">The sequence shown here is derived from an EMBL/GenBank/DDBJ whole genome shotgun (WGS) entry which is preliminary data.</text>
</comment>
<dbReference type="AlphaFoldDB" id="A0A2T3Y0X1"/>
<accession>A0A2T3Y0X1</accession>
<name>A0A2T3Y0X1_9BURK</name>
<dbReference type="EMBL" id="PYUC01000001">
    <property type="protein sequence ID" value="PTB22417.1"/>
    <property type="molecule type" value="Genomic_DNA"/>
</dbReference>
<dbReference type="Proteomes" id="UP000240638">
    <property type="component" value="Unassembled WGS sequence"/>
</dbReference>
<organism evidence="1 2">
    <name type="scientific">Trinickia symbiotica</name>
    <dbReference type="NCBI Taxonomy" id="863227"/>
    <lineage>
        <taxon>Bacteria</taxon>
        <taxon>Pseudomonadati</taxon>
        <taxon>Pseudomonadota</taxon>
        <taxon>Betaproteobacteria</taxon>
        <taxon>Burkholderiales</taxon>
        <taxon>Burkholderiaceae</taxon>
        <taxon>Trinickia</taxon>
    </lineage>
</organism>
<evidence type="ECO:0000313" key="2">
    <source>
        <dbReference type="Proteomes" id="UP000240638"/>
    </source>
</evidence>
<protein>
    <recommendedName>
        <fullName evidence="3">YbaB/EbfC family DNA-binding protein</fullName>
    </recommendedName>
</protein>
<evidence type="ECO:0000313" key="1">
    <source>
        <dbReference type="EMBL" id="PTB22417.1"/>
    </source>
</evidence>
<sequence>MWGHLRKVLAACAIVSSVPALPQTRDVPQPWIAYAQLVGRQFHAWLEADNDAADRLHQYLEERILNAQADAPPPAIVIRAWIGANGSITNVEFDSLGDAKADATLRQLLTQHPMSETPPPDMLQPLRVRLRLTPNPEAPADASAALPAQAR</sequence>
<gene>
    <name evidence="1" type="ORF">C9I57_01075</name>
</gene>